<dbReference type="RefSeq" id="XP_034053979.1">
    <property type="nucleotide sequence ID" value="XM_034198088.1"/>
</dbReference>
<dbReference type="GeneID" id="117534053"/>
<dbReference type="Gene3D" id="1.20.1250.10">
    <property type="match status" value="1"/>
</dbReference>
<dbReference type="FunCoup" id="A0A6P8ST28">
    <property type="interactions" value="52"/>
</dbReference>
<protein>
    <submittedName>
        <fullName evidence="2">Interleukin-22</fullName>
    </submittedName>
</protein>
<dbReference type="AlphaFoldDB" id="A0A6P8ST28"/>
<gene>
    <name evidence="2" type="primary">il22</name>
</gene>
<organism evidence="1 2">
    <name type="scientific">Gymnodraco acuticeps</name>
    <name type="common">Antarctic dragonfish</name>
    <dbReference type="NCBI Taxonomy" id="8218"/>
    <lineage>
        <taxon>Eukaryota</taxon>
        <taxon>Metazoa</taxon>
        <taxon>Chordata</taxon>
        <taxon>Craniata</taxon>
        <taxon>Vertebrata</taxon>
        <taxon>Euteleostomi</taxon>
        <taxon>Actinopterygii</taxon>
        <taxon>Neopterygii</taxon>
        <taxon>Teleostei</taxon>
        <taxon>Neoteleostei</taxon>
        <taxon>Acanthomorphata</taxon>
        <taxon>Eupercaria</taxon>
        <taxon>Perciformes</taxon>
        <taxon>Notothenioidei</taxon>
        <taxon>Bathydraconidae</taxon>
        <taxon>Gymnodraco</taxon>
    </lineage>
</organism>
<evidence type="ECO:0000313" key="1">
    <source>
        <dbReference type="Proteomes" id="UP000515161"/>
    </source>
</evidence>
<dbReference type="Pfam" id="PF14565">
    <property type="entry name" value="IL22"/>
    <property type="match status" value="1"/>
</dbReference>
<dbReference type="InterPro" id="IPR020444">
    <property type="entry name" value="IL-24"/>
</dbReference>
<evidence type="ECO:0000313" key="2">
    <source>
        <dbReference type="RefSeq" id="XP_034053979.1"/>
    </source>
</evidence>
<proteinExistence type="predicted"/>
<dbReference type="CTD" id="50616"/>
<keyword evidence="1" id="KW-1185">Reference proteome</keyword>
<dbReference type="InterPro" id="IPR009079">
    <property type="entry name" value="4_helix_cytokine-like_core"/>
</dbReference>
<dbReference type="KEGG" id="gacu:117534053"/>
<dbReference type="InterPro" id="IPR020453">
    <property type="entry name" value="IL-22"/>
</dbReference>
<dbReference type="Proteomes" id="UP000515161">
    <property type="component" value="Unplaced"/>
</dbReference>
<dbReference type="PANTHER" id="PTHR48488:SF1">
    <property type="entry name" value="INTERLEUKIN-22"/>
    <property type="match status" value="1"/>
</dbReference>
<dbReference type="PANTHER" id="PTHR48488">
    <property type="entry name" value="INTERLEUKIN-22"/>
    <property type="match status" value="1"/>
</dbReference>
<dbReference type="PRINTS" id="PR01937">
    <property type="entry name" value="INTRLEUKIN24"/>
</dbReference>
<sequence>MKMIPAAVSFLRPAATAAVLVLFPLLLIGWAEQAASLPVDRSLSEPLRNPETHQAVQDISKHAQGLQTEEDSSSRLMPRVNTDQDHMKICCLHANILDFYLNNILKKRGDHVHPNMTRLKVDMNRVSEDLQDQGCNVTHYQDHHHAVQFRRKLNKMAPEQGFNKAVGEIDILFMYLQDFCVLRRNATATEN</sequence>
<dbReference type="SUPFAM" id="SSF47266">
    <property type="entry name" value="4-helical cytokines"/>
    <property type="match status" value="1"/>
</dbReference>
<reference evidence="2" key="1">
    <citation type="submission" date="2025-08" db="UniProtKB">
        <authorList>
            <consortium name="RefSeq"/>
        </authorList>
    </citation>
    <scope>IDENTIFICATION</scope>
</reference>
<accession>A0A6P8ST28</accession>
<dbReference type="GO" id="GO:0005576">
    <property type="term" value="C:extracellular region"/>
    <property type="evidence" value="ECO:0007669"/>
    <property type="project" value="InterPro"/>
</dbReference>
<dbReference type="OrthoDB" id="9451249at2759"/>
<dbReference type="InParanoid" id="A0A6P8ST28"/>
<name>A0A6P8ST28_GYMAC</name>